<keyword evidence="5" id="KW-1185">Reference proteome</keyword>
<keyword evidence="1" id="KW-0862">Zinc</keyword>
<organism evidence="4 5">
    <name type="scientific">Dryococelus australis</name>
    <dbReference type="NCBI Taxonomy" id="614101"/>
    <lineage>
        <taxon>Eukaryota</taxon>
        <taxon>Metazoa</taxon>
        <taxon>Ecdysozoa</taxon>
        <taxon>Arthropoda</taxon>
        <taxon>Hexapoda</taxon>
        <taxon>Insecta</taxon>
        <taxon>Pterygota</taxon>
        <taxon>Neoptera</taxon>
        <taxon>Polyneoptera</taxon>
        <taxon>Phasmatodea</taxon>
        <taxon>Verophasmatodea</taxon>
        <taxon>Anareolatae</taxon>
        <taxon>Phasmatidae</taxon>
        <taxon>Eurycanthinae</taxon>
        <taxon>Dryococelus</taxon>
    </lineage>
</organism>
<name>A0ABQ9IB37_9NEOP</name>
<keyword evidence="1" id="KW-0863">Zinc-finger</keyword>
<dbReference type="EMBL" id="JARBHB010000002">
    <property type="protein sequence ID" value="KAJ8893499.1"/>
    <property type="molecule type" value="Genomic_DNA"/>
</dbReference>
<feature type="region of interest" description="Disordered" evidence="2">
    <location>
        <begin position="242"/>
        <end position="285"/>
    </location>
</feature>
<keyword evidence="1" id="KW-0479">Metal-binding</keyword>
<reference evidence="4 5" key="1">
    <citation type="submission" date="2023-02" db="EMBL/GenBank/DDBJ databases">
        <title>LHISI_Scaffold_Assembly.</title>
        <authorList>
            <person name="Stuart O.P."/>
            <person name="Cleave R."/>
            <person name="Magrath M.J.L."/>
            <person name="Mikheyev A.S."/>
        </authorList>
    </citation>
    <scope>NUCLEOTIDE SEQUENCE [LARGE SCALE GENOMIC DNA]</scope>
    <source>
        <strain evidence="4">Daus_M_001</strain>
        <tissue evidence="4">Leg muscle</tissue>
    </source>
</reference>
<evidence type="ECO:0000256" key="2">
    <source>
        <dbReference type="SAM" id="MobiDB-lite"/>
    </source>
</evidence>
<evidence type="ECO:0000256" key="1">
    <source>
        <dbReference type="PROSITE-ProRule" id="PRU00042"/>
    </source>
</evidence>
<feature type="compositionally biased region" description="Basic and acidic residues" evidence="2">
    <location>
        <begin position="249"/>
        <end position="258"/>
    </location>
</feature>
<protein>
    <recommendedName>
        <fullName evidence="3">C2H2-type domain-containing protein</fullName>
    </recommendedName>
</protein>
<comment type="caution">
    <text evidence="4">The sequence shown here is derived from an EMBL/GenBank/DDBJ whole genome shotgun (WGS) entry which is preliminary data.</text>
</comment>
<dbReference type="Proteomes" id="UP001159363">
    <property type="component" value="Chromosome 2"/>
</dbReference>
<sequence>MMRASEERMAKKRIGYYRVDVLERDTRTNEPSFCDLLPSPITNYHILRLPPAQAAKRCAKLWLMKLKSGPTPSTSNRRWCRYCERVYAFDDNARRHEKSEYLKNLSHVIFSCDDCPRQFARIDNLNSHAKVCNGDVLDVSTLFPTGFAGKSGVKKVKDDKNCNYVFPEDPNELVNRLTNSIALQQGGDFSRIKDISSIIGLPHHTFFSPSVPQLPSRLPPQRIPLAALECFSFSPPRYPEALVTRKKPVPREERELHARSGSMRSDPPRSSPPPGRPARCPAAHLAPGGMIDSGCLAGVTASLNPRCGEVD</sequence>
<accession>A0ABQ9IB37</accession>
<dbReference type="Gene3D" id="3.30.160.60">
    <property type="entry name" value="Classic Zinc Finger"/>
    <property type="match status" value="1"/>
</dbReference>
<proteinExistence type="predicted"/>
<feature type="domain" description="C2H2-type" evidence="3">
    <location>
        <begin position="110"/>
        <end position="137"/>
    </location>
</feature>
<evidence type="ECO:0000259" key="3">
    <source>
        <dbReference type="PROSITE" id="PS50157"/>
    </source>
</evidence>
<dbReference type="InterPro" id="IPR013087">
    <property type="entry name" value="Znf_C2H2_type"/>
</dbReference>
<evidence type="ECO:0000313" key="4">
    <source>
        <dbReference type="EMBL" id="KAJ8893499.1"/>
    </source>
</evidence>
<gene>
    <name evidence="4" type="ORF">PR048_006097</name>
</gene>
<evidence type="ECO:0000313" key="5">
    <source>
        <dbReference type="Proteomes" id="UP001159363"/>
    </source>
</evidence>
<dbReference type="PROSITE" id="PS50157">
    <property type="entry name" value="ZINC_FINGER_C2H2_2"/>
    <property type="match status" value="1"/>
</dbReference>